<dbReference type="AlphaFoldDB" id="A0A178MBN7"/>
<dbReference type="SUPFAM" id="SSF54001">
    <property type="entry name" value="Cysteine proteinases"/>
    <property type="match status" value="1"/>
</dbReference>
<protein>
    <recommendedName>
        <fullName evidence="1">TIR domain-containing protein</fullName>
    </recommendedName>
</protein>
<dbReference type="GO" id="GO:0007165">
    <property type="term" value="P:signal transduction"/>
    <property type="evidence" value="ECO:0007669"/>
    <property type="project" value="InterPro"/>
</dbReference>
<dbReference type="Gene3D" id="3.90.70.10">
    <property type="entry name" value="Cysteine proteinases"/>
    <property type="match status" value="1"/>
</dbReference>
<dbReference type="Pfam" id="PF13676">
    <property type="entry name" value="TIR_2"/>
    <property type="match status" value="1"/>
</dbReference>
<organism evidence="2 3">
    <name type="scientific">Magnetospirillum moscoviense</name>
    <dbReference type="NCBI Taxonomy" id="1437059"/>
    <lineage>
        <taxon>Bacteria</taxon>
        <taxon>Pseudomonadati</taxon>
        <taxon>Pseudomonadota</taxon>
        <taxon>Alphaproteobacteria</taxon>
        <taxon>Rhodospirillales</taxon>
        <taxon>Rhodospirillaceae</taxon>
        <taxon>Magnetospirillum</taxon>
    </lineage>
</organism>
<dbReference type="InterPro" id="IPR035897">
    <property type="entry name" value="Toll_tir_struct_dom_sf"/>
</dbReference>
<dbReference type="RefSeq" id="WP_068503901.1">
    <property type="nucleotide sequence ID" value="NZ_LWQU01000177.1"/>
</dbReference>
<feature type="domain" description="TIR" evidence="1">
    <location>
        <begin position="5"/>
        <end position="108"/>
    </location>
</feature>
<dbReference type="InterPro" id="IPR038765">
    <property type="entry name" value="Papain-like_cys_pep_sf"/>
</dbReference>
<evidence type="ECO:0000313" key="3">
    <source>
        <dbReference type="Proteomes" id="UP000078543"/>
    </source>
</evidence>
<dbReference type="STRING" id="1437059.A6A05_16405"/>
<evidence type="ECO:0000259" key="1">
    <source>
        <dbReference type="Pfam" id="PF13676"/>
    </source>
</evidence>
<dbReference type="Proteomes" id="UP000078543">
    <property type="component" value="Unassembled WGS sequence"/>
</dbReference>
<sequence>MADLCIIYASPRRKIVEALDEILSPQWSVWWDDKITEGDYRGEIERQLAQAKCIIPVWCRVSRSDEDVIDEAEFARKRKVPLVPVLIEDVDPPLGFGGRQRVDLIGWNGDPNHPAIELLKKRISSIAPPRPHLLPRPATFEAGSKAAPAPVFFHSVSSHETQLRPDAAVRALSVFGARTILVSAYDTAGRLRIHAGDSDTPHRHAVVGVGTAYSPEGDLHVLVRNSWGAGWGLNGHAWLSISYLEKRLLWIGSIGGVAANEAH</sequence>
<proteinExistence type="predicted"/>
<keyword evidence="3" id="KW-1185">Reference proteome</keyword>
<name>A0A178MBN7_9PROT</name>
<reference evidence="2 3" key="1">
    <citation type="submission" date="2016-04" db="EMBL/GenBank/DDBJ databases">
        <title>Draft genome sequence of freshwater magnetotactic bacteria Magnetospirillum marisnigri SP-1 and Magnetospirillum moscoviense BB-1.</title>
        <authorList>
            <person name="Koziaeva V."/>
            <person name="Dziuba M.V."/>
            <person name="Ivanov T.M."/>
            <person name="Kuznetsov B."/>
            <person name="Grouzdev D.S."/>
        </authorList>
    </citation>
    <scope>NUCLEOTIDE SEQUENCE [LARGE SCALE GENOMIC DNA]</scope>
    <source>
        <strain evidence="2 3">BB-1</strain>
    </source>
</reference>
<gene>
    <name evidence="2" type="ORF">A6A05_16405</name>
</gene>
<dbReference type="Gene3D" id="3.40.50.10140">
    <property type="entry name" value="Toll/interleukin-1 receptor homology (TIR) domain"/>
    <property type="match status" value="1"/>
</dbReference>
<comment type="caution">
    <text evidence="2">The sequence shown here is derived from an EMBL/GenBank/DDBJ whole genome shotgun (WGS) entry which is preliminary data.</text>
</comment>
<dbReference type="InterPro" id="IPR000157">
    <property type="entry name" value="TIR_dom"/>
</dbReference>
<accession>A0A178MBN7</accession>
<dbReference type="EMBL" id="LWQU01000177">
    <property type="protein sequence ID" value="OAN46172.1"/>
    <property type="molecule type" value="Genomic_DNA"/>
</dbReference>
<dbReference type="SUPFAM" id="SSF52200">
    <property type="entry name" value="Toll/Interleukin receptor TIR domain"/>
    <property type="match status" value="1"/>
</dbReference>
<evidence type="ECO:0000313" key="2">
    <source>
        <dbReference type="EMBL" id="OAN46172.1"/>
    </source>
</evidence>